<dbReference type="GO" id="GO:0046872">
    <property type="term" value="F:metal ion binding"/>
    <property type="evidence" value="ECO:0007669"/>
    <property type="project" value="UniProtKB-KW"/>
</dbReference>
<evidence type="ECO:0000313" key="5">
    <source>
        <dbReference type="EMBL" id="KAJ9548218.1"/>
    </source>
</evidence>
<keyword evidence="1" id="KW-0479">Metal-binding</keyword>
<feature type="domain" description="Phorbol-ester/DAG-type" evidence="4">
    <location>
        <begin position="583"/>
        <end position="637"/>
    </location>
</feature>
<proteinExistence type="predicted"/>
<dbReference type="Pfam" id="PF03107">
    <property type="entry name" value="C1_2"/>
    <property type="match status" value="5"/>
</dbReference>
<evidence type="ECO:0000256" key="1">
    <source>
        <dbReference type="ARBA" id="ARBA00022723"/>
    </source>
</evidence>
<keyword evidence="3" id="KW-0862">Zinc</keyword>
<evidence type="ECO:0000256" key="3">
    <source>
        <dbReference type="ARBA" id="ARBA00022833"/>
    </source>
</evidence>
<evidence type="ECO:0000259" key="4">
    <source>
        <dbReference type="PROSITE" id="PS50081"/>
    </source>
</evidence>
<keyword evidence="6" id="KW-1185">Reference proteome</keyword>
<sequence>MFHHKHPLSLIDLQIDDLTYLDEEEDDVKQEIYAKQEFRSPCNRCDGEINWYHRYYYNCKEESCVYSIHKFCAQLPPTLEHPSHIAHPLILLQTEIGWRCNICRTHHEPEDLRYRCSQCDFDIDMKCVMKWLKSNIIHHPSHIHPLVLITREIMCLCDACGKKHQGIFYQCTTCSRFFLHSDCAFLQKKLLIQDATDGFFSHIHPLTLAYSFPEADQKANHYPSCRVCNKFVDDENLWIYKCDDCRYYTHLDCATARGEPFMSIFSTPGFGKTIKNFEDADYPDLLYFPLPDQRDSLLKHIFSKQMESPPITNLQHRSHQHPLILIDHDDTKSKALISAFLHNPMKKIELLCNGCLRPITDMPFYKCVNECDFVLHEWCTRLPYQVLDHPGHPQHPLLLLPNASHYNPLGVFRCDVCNLHCNGFVYSCVDCRFDVDVNCAFIPDKIVHEAHPNHLIWRVQSRSNEKCCRSCLRGFHKNGFSYSCPTCEFHLHPRCALFLPQTIRHVFDKHPMKLGYFPIENHRSLYFCEVCEKEFDPEFWFYHCYDCVQSIHSACFPVILDCRRAPGYYLPVHEFLNIKFGGIHNIEDHSHPVSFDQGIEKDGDCDHCSYSLRYKMIFKCLECKYAVHFRCCNSLNS</sequence>
<comment type="caution">
    <text evidence="5">The sequence shown here is derived from an EMBL/GenBank/DDBJ whole genome shotgun (WGS) entry which is preliminary data.</text>
</comment>
<dbReference type="AlphaFoldDB" id="A0AA38ST99"/>
<gene>
    <name evidence="5" type="ORF">OSB04_020761</name>
</gene>
<keyword evidence="2" id="KW-0677">Repeat</keyword>
<dbReference type="PANTHER" id="PTHR32410">
    <property type="entry name" value="CYSTEINE/HISTIDINE-RICH C1 DOMAIN FAMILY PROTEIN"/>
    <property type="match status" value="1"/>
</dbReference>
<name>A0AA38ST99_9ASTR</name>
<dbReference type="EMBL" id="JARYMX010000005">
    <property type="protein sequence ID" value="KAJ9548218.1"/>
    <property type="molecule type" value="Genomic_DNA"/>
</dbReference>
<dbReference type="InterPro" id="IPR004146">
    <property type="entry name" value="DC1"/>
</dbReference>
<dbReference type="SMART" id="SM00109">
    <property type="entry name" value="C1"/>
    <property type="match status" value="4"/>
</dbReference>
<reference evidence="5" key="1">
    <citation type="submission" date="2023-03" db="EMBL/GenBank/DDBJ databases">
        <title>Chromosome-scale reference genome and RAD-based genetic map of yellow starthistle (Centaurea solstitialis) reveal putative structural variation and QTLs associated with invader traits.</title>
        <authorList>
            <person name="Reatini B."/>
            <person name="Cang F.A."/>
            <person name="Jiang Q."/>
            <person name="Mckibben M.T.W."/>
            <person name="Barker M.S."/>
            <person name="Rieseberg L.H."/>
            <person name="Dlugosch K.M."/>
        </authorList>
    </citation>
    <scope>NUCLEOTIDE SEQUENCE</scope>
    <source>
        <strain evidence="5">CAN-66</strain>
        <tissue evidence="5">Leaf</tissue>
    </source>
</reference>
<accession>A0AA38ST99</accession>
<dbReference type="SUPFAM" id="SSF57889">
    <property type="entry name" value="Cysteine-rich domain"/>
    <property type="match status" value="7"/>
</dbReference>
<evidence type="ECO:0000313" key="6">
    <source>
        <dbReference type="Proteomes" id="UP001172457"/>
    </source>
</evidence>
<dbReference type="PANTHER" id="PTHR32410:SF161">
    <property type="entry name" value="DC1, ZINC FINGER, RING_FYVE_PHD-TYPE-RELATED"/>
    <property type="match status" value="1"/>
</dbReference>
<dbReference type="Proteomes" id="UP001172457">
    <property type="component" value="Chromosome 5"/>
</dbReference>
<dbReference type="InterPro" id="IPR046349">
    <property type="entry name" value="C1-like_sf"/>
</dbReference>
<dbReference type="PROSITE" id="PS50081">
    <property type="entry name" value="ZF_DAG_PE_2"/>
    <property type="match status" value="1"/>
</dbReference>
<organism evidence="5 6">
    <name type="scientific">Centaurea solstitialis</name>
    <name type="common">yellow star-thistle</name>
    <dbReference type="NCBI Taxonomy" id="347529"/>
    <lineage>
        <taxon>Eukaryota</taxon>
        <taxon>Viridiplantae</taxon>
        <taxon>Streptophyta</taxon>
        <taxon>Embryophyta</taxon>
        <taxon>Tracheophyta</taxon>
        <taxon>Spermatophyta</taxon>
        <taxon>Magnoliopsida</taxon>
        <taxon>eudicotyledons</taxon>
        <taxon>Gunneridae</taxon>
        <taxon>Pentapetalae</taxon>
        <taxon>asterids</taxon>
        <taxon>campanulids</taxon>
        <taxon>Asterales</taxon>
        <taxon>Asteraceae</taxon>
        <taxon>Carduoideae</taxon>
        <taxon>Cardueae</taxon>
        <taxon>Centaureinae</taxon>
        <taxon>Centaurea</taxon>
    </lineage>
</organism>
<dbReference type="InterPro" id="IPR053192">
    <property type="entry name" value="Vacuole_Formation_Reg"/>
</dbReference>
<protein>
    <recommendedName>
        <fullName evidence="4">Phorbol-ester/DAG-type domain-containing protein</fullName>
    </recommendedName>
</protein>
<dbReference type="InterPro" id="IPR002219">
    <property type="entry name" value="PKC_DAG/PE"/>
</dbReference>
<evidence type="ECO:0000256" key="2">
    <source>
        <dbReference type="ARBA" id="ARBA00022737"/>
    </source>
</evidence>